<proteinExistence type="inferred from homology"/>
<evidence type="ECO:0000313" key="8">
    <source>
        <dbReference type="Proteomes" id="UP000693970"/>
    </source>
</evidence>
<feature type="compositionally biased region" description="Basic residues" evidence="6">
    <location>
        <begin position="362"/>
        <end position="378"/>
    </location>
</feature>
<feature type="region of interest" description="Disordered" evidence="6">
    <location>
        <begin position="151"/>
        <end position="179"/>
    </location>
</feature>
<feature type="compositionally biased region" description="Acidic residues" evidence="6">
    <location>
        <begin position="382"/>
        <end position="391"/>
    </location>
</feature>
<feature type="compositionally biased region" description="Basic and acidic residues" evidence="6">
    <location>
        <begin position="588"/>
        <end position="600"/>
    </location>
</feature>
<feature type="compositionally biased region" description="Basic and acidic residues" evidence="6">
    <location>
        <begin position="443"/>
        <end position="452"/>
    </location>
</feature>
<gene>
    <name evidence="7" type="ORF">IV203_038167</name>
</gene>
<organism evidence="7 8">
    <name type="scientific">Nitzschia inconspicua</name>
    <dbReference type="NCBI Taxonomy" id="303405"/>
    <lineage>
        <taxon>Eukaryota</taxon>
        <taxon>Sar</taxon>
        <taxon>Stramenopiles</taxon>
        <taxon>Ochrophyta</taxon>
        <taxon>Bacillariophyta</taxon>
        <taxon>Bacillariophyceae</taxon>
        <taxon>Bacillariophycidae</taxon>
        <taxon>Bacillariales</taxon>
        <taxon>Bacillariaceae</taxon>
        <taxon>Nitzschia</taxon>
    </lineage>
</organism>
<feature type="compositionally biased region" description="Acidic residues" evidence="6">
    <location>
        <begin position="427"/>
        <end position="436"/>
    </location>
</feature>
<dbReference type="InterPro" id="IPR005011">
    <property type="entry name" value="SNU66/SART1"/>
</dbReference>
<evidence type="ECO:0000256" key="6">
    <source>
        <dbReference type="SAM" id="MobiDB-lite"/>
    </source>
</evidence>
<reference evidence="7" key="2">
    <citation type="submission" date="2021-04" db="EMBL/GenBank/DDBJ databases">
        <authorList>
            <person name="Podell S."/>
        </authorList>
    </citation>
    <scope>NUCLEOTIDE SEQUENCE</scope>
    <source>
        <strain evidence="7">Hildebrandi</strain>
    </source>
</reference>
<evidence type="ECO:0000256" key="1">
    <source>
        <dbReference type="ARBA" id="ARBA00004123"/>
    </source>
</evidence>
<comment type="subcellular location">
    <subcellularLocation>
        <location evidence="1">Nucleus</location>
    </subcellularLocation>
</comment>
<protein>
    <submittedName>
        <fullName evidence="7">SART-1 family protein</fullName>
    </submittedName>
</protein>
<dbReference type="AlphaFoldDB" id="A0A9K3Q1N0"/>
<comment type="caution">
    <text evidence="7">The sequence shown here is derived from an EMBL/GenBank/DDBJ whole genome shotgun (WGS) entry which is preliminary data.</text>
</comment>
<evidence type="ECO:0000256" key="2">
    <source>
        <dbReference type="ARBA" id="ARBA00006076"/>
    </source>
</evidence>
<feature type="compositionally biased region" description="Basic and acidic residues" evidence="6">
    <location>
        <begin position="297"/>
        <end position="312"/>
    </location>
</feature>
<feature type="compositionally biased region" description="Polar residues" evidence="6">
    <location>
        <begin position="398"/>
        <end position="418"/>
    </location>
</feature>
<keyword evidence="4" id="KW-0508">mRNA splicing</keyword>
<feature type="compositionally biased region" description="Basic and acidic residues" evidence="6">
    <location>
        <begin position="563"/>
        <end position="572"/>
    </location>
</feature>
<dbReference type="Proteomes" id="UP000693970">
    <property type="component" value="Unassembled WGS sequence"/>
</dbReference>
<accession>A0A9K3Q1N0</accession>
<reference evidence="7" key="1">
    <citation type="journal article" date="2021" name="Sci. Rep.">
        <title>Diploid genomic architecture of Nitzschia inconspicua, an elite biomass production diatom.</title>
        <authorList>
            <person name="Oliver A."/>
            <person name="Podell S."/>
            <person name="Pinowska A."/>
            <person name="Traller J.C."/>
            <person name="Smith S.R."/>
            <person name="McClure R."/>
            <person name="Beliaev A."/>
            <person name="Bohutskyi P."/>
            <person name="Hill E.A."/>
            <person name="Rabines A."/>
            <person name="Zheng H."/>
            <person name="Allen L.Z."/>
            <person name="Kuo A."/>
            <person name="Grigoriev I.V."/>
            <person name="Allen A.E."/>
            <person name="Hazlebeck D."/>
            <person name="Allen E.E."/>
        </authorList>
    </citation>
    <scope>NUCLEOTIDE SEQUENCE</scope>
    <source>
        <strain evidence="7">Hildebrandi</strain>
    </source>
</reference>
<dbReference type="GO" id="GO:0000481">
    <property type="term" value="P:maturation of 5S rRNA"/>
    <property type="evidence" value="ECO:0007669"/>
    <property type="project" value="TreeGrafter"/>
</dbReference>
<dbReference type="PANTHER" id="PTHR14152">
    <property type="entry name" value="SQUAMOUS CELL CARCINOMA ANTIGEN RECOGNISED BY CYTOTOXIC T LYMPHOCYTES"/>
    <property type="match status" value="1"/>
</dbReference>
<keyword evidence="3" id="KW-0507">mRNA processing</keyword>
<comment type="similarity">
    <text evidence="2">Belongs to the SNU66/SART1 family.</text>
</comment>
<sequence>MAEEVLELSIEETNKLRAELGLKPLRLNDGQHTAVSTVHQSVADVDVAPRDGEDQILEMSVDETNKLREQLGLPPLRNSSSEPKEIFLQTENLGEKEEAAKRIEQARLKREVEEGVSRVFGSSTLAAEEVVELEAENVDATLSWADKMRQQKASKEADKKKKIKVTATATAATSSSENYGASDLEGMQVRNSMADLEAGSSTVLTLADSSILQTKTFVSNKAVGLNEEEDALENIQLTERQKQQDGLRKKRLLEMGMGRAGGYAGFDDEEFEELGGTLRPSRQERGGLGNSQDYEDDDKKTRGFRIGSEKEYLANASMSDFDKVQRGKAVSLIGKSDVAPSDYLTLEEEEEERAQRRNKDAKFKKKKKKKDKKQRRKTPSGGDDEEDDEENPVLPISATGSSILQQLEESAPAEQSSGLKKRRRGDDDLEAGEEPDIVASAGRRVDSKQAKYDEIMEKGNQRTKLAFGQEKKPVVVKKETQSDTMDEEADDSFLNAALAKARRLNRLRAMNNGSSVKGAEAVVQAVSSTSVEDQNGSSKTLQLGTISFSVDDTREFSRALRARTEQKKRDGQKQAQELPFKKIGVTVKDPKPAMDEKEVTVEDVEEEDVDMEELAKEVIPDKDEIAGFEGTAASSAGVGRGLSSFVNMLKTTGEITGKHGGKEELRGRAKDERNYDNYEPLDLKKVVKIGRNATDKDKEFANREIKLEYRDKHGRLLTQKEAFRDLCYQFHGHGASKKKEEKRLKQIAREQAEARLASRQVSAARDGTAAGTLGALKATQKATGKAYVVHKT</sequence>
<dbReference type="Pfam" id="PF19252">
    <property type="entry name" value="HIND"/>
    <property type="match status" value="2"/>
</dbReference>
<keyword evidence="8" id="KW-1185">Reference proteome</keyword>
<dbReference type="InterPro" id="IPR045347">
    <property type="entry name" value="HIND"/>
</dbReference>
<keyword evidence="5" id="KW-0539">Nucleus</keyword>
<name>A0A9K3Q1N0_9STRA</name>
<evidence type="ECO:0000256" key="4">
    <source>
        <dbReference type="ARBA" id="ARBA00023187"/>
    </source>
</evidence>
<dbReference type="PANTHER" id="PTHR14152:SF5">
    <property type="entry name" value="U4_U6.U5 TRI-SNRNP-ASSOCIATED PROTEIN 1"/>
    <property type="match status" value="1"/>
</dbReference>
<dbReference type="GO" id="GO:0046540">
    <property type="term" value="C:U4/U6 x U5 tri-snRNP complex"/>
    <property type="evidence" value="ECO:0007669"/>
    <property type="project" value="InterPro"/>
</dbReference>
<feature type="region of interest" description="Disordered" evidence="6">
    <location>
        <begin position="271"/>
        <end position="452"/>
    </location>
</feature>
<evidence type="ECO:0000256" key="3">
    <source>
        <dbReference type="ARBA" id="ARBA00022664"/>
    </source>
</evidence>
<evidence type="ECO:0000313" key="7">
    <source>
        <dbReference type="EMBL" id="KAG7364964.1"/>
    </source>
</evidence>
<dbReference type="GO" id="GO:0045292">
    <property type="term" value="P:mRNA cis splicing, via spliceosome"/>
    <property type="evidence" value="ECO:0007669"/>
    <property type="project" value="TreeGrafter"/>
</dbReference>
<evidence type="ECO:0000256" key="5">
    <source>
        <dbReference type="ARBA" id="ARBA00023242"/>
    </source>
</evidence>
<feature type="region of interest" description="Disordered" evidence="6">
    <location>
        <begin position="563"/>
        <end position="609"/>
    </location>
</feature>
<dbReference type="Pfam" id="PF03343">
    <property type="entry name" value="SART-1"/>
    <property type="match status" value="1"/>
</dbReference>
<feature type="compositionally biased region" description="Low complexity" evidence="6">
    <location>
        <begin position="165"/>
        <end position="176"/>
    </location>
</feature>
<dbReference type="EMBL" id="JAGRRH010000009">
    <property type="protein sequence ID" value="KAG7364964.1"/>
    <property type="molecule type" value="Genomic_DNA"/>
</dbReference>
<dbReference type="OrthoDB" id="5583at2759"/>